<evidence type="ECO:0000256" key="1">
    <source>
        <dbReference type="ARBA" id="ARBA00022801"/>
    </source>
</evidence>
<feature type="non-terminal residue" evidence="3">
    <location>
        <position position="349"/>
    </location>
</feature>
<dbReference type="Gene3D" id="3.60.40.10">
    <property type="entry name" value="PPM-type phosphatase domain"/>
    <property type="match status" value="1"/>
</dbReference>
<dbReference type="PANTHER" id="PTHR43156:SF2">
    <property type="entry name" value="STAGE II SPORULATION PROTEIN E"/>
    <property type="match status" value="1"/>
</dbReference>
<protein>
    <recommendedName>
        <fullName evidence="2">PPM-type phosphatase domain-containing protein</fullName>
    </recommendedName>
</protein>
<dbReference type="PANTHER" id="PTHR43156">
    <property type="entry name" value="STAGE II SPORULATION PROTEIN E-RELATED"/>
    <property type="match status" value="1"/>
</dbReference>
<dbReference type="InterPro" id="IPR001932">
    <property type="entry name" value="PPM-type_phosphatase-like_dom"/>
</dbReference>
<comment type="caution">
    <text evidence="3">The sequence shown here is derived from an EMBL/GenBank/DDBJ whole genome shotgun (WGS) entry which is preliminary data.</text>
</comment>
<dbReference type="InterPro" id="IPR052016">
    <property type="entry name" value="Bact_Sigma-Reg"/>
</dbReference>
<dbReference type="GO" id="GO:0016791">
    <property type="term" value="F:phosphatase activity"/>
    <property type="evidence" value="ECO:0007669"/>
    <property type="project" value="TreeGrafter"/>
</dbReference>
<reference evidence="3" key="1">
    <citation type="journal article" date="2015" name="Nature">
        <title>Complex archaea that bridge the gap between prokaryotes and eukaryotes.</title>
        <authorList>
            <person name="Spang A."/>
            <person name="Saw J.H."/>
            <person name="Jorgensen S.L."/>
            <person name="Zaremba-Niedzwiedzka K."/>
            <person name="Martijn J."/>
            <person name="Lind A.E."/>
            <person name="van Eijk R."/>
            <person name="Schleper C."/>
            <person name="Guy L."/>
            <person name="Ettema T.J."/>
        </authorList>
    </citation>
    <scope>NUCLEOTIDE SEQUENCE</scope>
</reference>
<name>A0A0F9B477_9ZZZZ</name>
<proteinExistence type="predicted"/>
<dbReference type="AlphaFoldDB" id="A0A0F9B477"/>
<dbReference type="InterPro" id="IPR036457">
    <property type="entry name" value="PPM-type-like_dom_sf"/>
</dbReference>
<organism evidence="3">
    <name type="scientific">marine sediment metagenome</name>
    <dbReference type="NCBI Taxonomy" id="412755"/>
    <lineage>
        <taxon>unclassified sequences</taxon>
        <taxon>metagenomes</taxon>
        <taxon>ecological metagenomes</taxon>
    </lineage>
</organism>
<keyword evidence="1" id="KW-0378">Hydrolase</keyword>
<dbReference type="SMART" id="SM00331">
    <property type="entry name" value="PP2C_SIG"/>
    <property type="match status" value="1"/>
</dbReference>
<accession>A0A0F9B477</accession>
<feature type="domain" description="PPM-type phosphatase" evidence="2">
    <location>
        <begin position="131"/>
        <end position="349"/>
    </location>
</feature>
<evidence type="ECO:0000259" key="2">
    <source>
        <dbReference type="SMART" id="SM00331"/>
    </source>
</evidence>
<gene>
    <name evidence="3" type="ORF">LCGC14_2773290</name>
</gene>
<dbReference type="Pfam" id="PF07228">
    <property type="entry name" value="SpoIIE"/>
    <property type="match status" value="1"/>
</dbReference>
<evidence type="ECO:0000313" key="3">
    <source>
        <dbReference type="EMBL" id="KKK85439.1"/>
    </source>
</evidence>
<dbReference type="EMBL" id="LAZR01051311">
    <property type="protein sequence ID" value="KKK85439.1"/>
    <property type="molecule type" value="Genomic_DNA"/>
</dbReference>
<sequence length="349" mass="38207">MGGRLDGSEVAVICPPEDDQFDVGWLTRILDRVDLSGSVAVVLLPASLPADNLLARRRGQYVLTPADISATELLARVEAAAALQPVIKHLRTDVEAARAFTLSGDQEEFDEQMRLAARLQRDFLPQTMPEVGSARFAALFRPAAWVSGDMYDIFRLDEHRVGFYVADVVGHGMPAALLTIYIKKSLQTKRILGHSYEIVPPSITLTLLNDDICQQGLTSCQFCTAWYGIVDTRTLRLRFSRGGHPPALLIGPGKSVRQLDAAGPLLGVFPGETFQGQEVTMTPGQRVVVFSDGAEEALGNESDEQDSGLVRACRELLHLPVDEMALQLTARIDERRADSFHGDDVTVLI</sequence>